<accession>A0AAD8AF01</accession>
<sequence>VTVPNVEQSATMSCCISQTAGLVNTSPSNIHNESLVRAPVFAITGSNRLIGLHSAKRNQATSLQMAASIKGCRTFLAKRRRTSSFKTTTNSKKIFNKVKILLRYLSRCDSKIVGRLWRKRRENFKIQDQDQKPRNYSTRSKIILRYLSRCGRMAKPLRIDVSDVSGENNIGFHYICYQNNILHREGEKVSYFSCIGMFTIGL</sequence>
<keyword evidence="2" id="KW-1185">Reference proteome</keyword>
<protein>
    <submittedName>
        <fullName evidence="1">Uncharacterized protein</fullName>
    </submittedName>
</protein>
<gene>
    <name evidence="1" type="ORF">L9F63_011780</name>
</gene>
<evidence type="ECO:0000313" key="1">
    <source>
        <dbReference type="EMBL" id="KAJ9597391.1"/>
    </source>
</evidence>
<comment type="caution">
    <text evidence="1">The sequence shown here is derived from an EMBL/GenBank/DDBJ whole genome shotgun (WGS) entry which is preliminary data.</text>
</comment>
<dbReference type="AlphaFoldDB" id="A0AAD8AF01"/>
<organism evidence="1 2">
    <name type="scientific">Diploptera punctata</name>
    <name type="common">Pacific beetle cockroach</name>
    <dbReference type="NCBI Taxonomy" id="6984"/>
    <lineage>
        <taxon>Eukaryota</taxon>
        <taxon>Metazoa</taxon>
        <taxon>Ecdysozoa</taxon>
        <taxon>Arthropoda</taxon>
        <taxon>Hexapoda</taxon>
        <taxon>Insecta</taxon>
        <taxon>Pterygota</taxon>
        <taxon>Neoptera</taxon>
        <taxon>Polyneoptera</taxon>
        <taxon>Dictyoptera</taxon>
        <taxon>Blattodea</taxon>
        <taxon>Blaberoidea</taxon>
        <taxon>Blaberidae</taxon>
        <taxon>Diplopterinae</taxon>
        <taxon>Diploptera</taxon>
    </lineage>
</organism>
<reference evidence="1" key="2">
    <citation type="submission" date="2023-05" db="EMBL/GenBank/DDBJ databases">
        <authorList>
            <person name="Fouks B."/>
        </authorList>
    </citation>
    <scope>NUCLEOTIDE SEQUENCE</scope>
    <source>
        <strain evidence="1">Stay&amp;Tobe</strain>
        <tissue evidence="1">Testes</tissue>
    </source>
</reference>
<dbReference type="Proteomes" id="UP001233999">
    <property type="component" value="Unassembled WGS sequence"/>
</dbReference>
<dbReference type="EMBL" id="JASPKZ010001615">
    <property type="protein sequence ID" value="KAJ9597391.1"/>
    <property type="molecule type" value="Genomic_DNA"/>
</dbReference>
<name>A0AAD8AF01_DIPPU</name>
<feature type="non-terminal residue" evidence="1">
    <location>
        <position position="1"/>
    </location>
</feature>
<evidence type="ECO:0000313" key="2">
    <source>
        <dbReference type="Proteomes" id="UP001233999"/>
    </source>
</evidence>
<reference evidence="1" key="1">
    <citation type="journal article" date="2023" name="IScience">
        <title>Live-bearing cockroach genome reveals convergent evolutionary mechanisms linked to viviparity in insects and beyond.</title>
        <authorList>
            <person name="Fouks B."/>
            <person name="Harrison M.C."/>
            <person name="Mikhailova A.A."/>
            <person name="Marchal E."/>
            <person name="English S."/>
            <person name="Carruthers M."/>
            <person name="Jennings E.C."/>
            <person name="Chiamaka E.L."/>
            <person name="Frigard R.A."/>
            <person name="Pippel M."/>
            <person name="Attardo G.M."/>
            <person name="Benoit J.B."/>
            <person name="Bornberg-Bauer E."/>
            <person name="Tobe S.S."/>
        </authorList>
    </citation>
    <scope>NUCLEOTIDE SEQUENCE</scope>
    <source>
        <strain evidence="1">Stay&amp;Tobe</strain>
    </source>
</reference>
<feature type="non-terminal residue" evidence="1">
    <location>
        <position position="202"/>
    </location>
</feature>
<proteinExistence type="predicted"/>